<feature type="region of interest" description="Disordered" evidence="1">
    <location>
        <begin position="101"/>
        <end position="177"/>
    </location>
</feature>
<sequence>MDRPSQARPMSAAARAAVMRAKMAGMKLPRSSTTASSSSEPAQPTYLIALEKFTTAADKWLVDIEHLREVALKHQKRGRACDPASSHERVHKTPFHKIAARKTQAEDVVMKGGPHKDGDSGKSVSSNDRIRPTTPTKLPKLSEPSEPRESSAQGHTPIYPASPPARKFDEMDIQSPPEYIPNIADAMETDPAFPQTVLPLPEISVKEIVPAVAATTQTTANTSTASVQPLPPPSISPITPAGDITPSTNQPVSALGSPAVTAPTSASEPYLKIDAGVKLTDALPTSSTKKRRLSSKTILESLMEKKAANPIWYDGTVQKLFHDIVFEMSHQIQSVKREARIVMFAKDPTCRNVLVNIDNMLQKSLRVIEVASFLFLKGRSDLSQVEALCADLKASRAEVVEFQKSGWSMAANDDEDSDSYDEDDDDEGDSDDGPK</sequence>
<feature type="region of interest" description="Disordered" evidence="1">
    <location>
        <begin position="408"/>
        <end position="435"/>
    </location>
</feature>
<dbReference type="EMBL" id="KI966372">
    <property type="protein sequence ID" value="EWC48693.1"/>
    <property type="molecule type" value="Genomic_DNA"/>
</dbReference>
<evidence type="ECO:0000256" key="1">
    <source>
        <dbReference type="SAM" id="MobiDB-lite"/>
    </source>
</evidence>
<proteinExistence type="predicted"/>
<feature type="compositionally biased region" description="Acidic residues" evidence="1">
    <location>
        <begin position="412"/>
        <end position="435"/>
    </location>
</feature>
<feature type="compositionally biased region" description="Basic and acidic residues" evidence="1">
    <location>
        <begin position="103"/>
        <end position="120"/>
    </location>
</feature>
<gene>
    <name evidence="2" type="ORF">DRE_01915</name>
</gene>
<organism evidence="2 3">
    <name type="scientific">Drechslerella stenobrocha 248</name>
    <dbReference type="NCBI Taxonomy" id="1043628"/>
    <lineage>
        <taxon>Eukaryota</taxon>
        <taxon>Fungi</taxon>
        <taxon>Dikarya</taxon>
        <taxon>Ascomycota</taxon>
        <taxon>Pezizomycotina</taxon>
        <taxon>Orbiliomycetes</taxon>
        <taxon>Orbiliales</taxon>
        <taxon>Orbiliaceae</taxon>
        <taxon>Drechslerella</taxon>
    </lineage>
</organism>
<dbReference type="Proteomes" id="UP000024837">
    <property type="component" value="Unassembled WGS sequence"/>
</dbReference>
<accession>W7I8Q9</accession>
<evidence type="ECO:0000313" key="3">
    <source>
        <dbReference type="Proteomes" id="UP000024837"/>
    </source>
</evidence>
<evidence type="ECO:0000313" key="2">
    <source>
        <dbReference type="EMBL" id="EWC48693.1"/>
    </source>
</evidence>
<dbReference type="OrthoDB" id="5376796at2759"/>
<protein>
    <submittedName>
        <fullName evidence="2">Uncharacterized protein</fullName>
    </submittedName>
</protein>
<reference evidence="2 3" key="1">
    <citation type="submission" date="2013-05" db="EMBL/GenBank/DDBJ databases">
        <title>Drechslerella stenobrocha genome reveals carnivorous origination and mechanical trapping mechanism of predatory fungi.</title>
        <authorList>
            <person name="Liu X."/>
            <person name="Zhang W."/>
            <person name="Liu K."/>
        </authorList>
    </citation>
    <scope>NUCLEOTIDE SEQUENCE [LARGE SCALE GENOMIC DNA]</scope>
    <source>
        <strain evidence="2 3">248</strain>
    </source>
</reference>
<name>W7I8Q9_9PEZI</name>
<keyword evidence="3" id="KW-1185">Reference proteome</keyword>
<dbReference type="AlphaFoldDB" id="W7I8Q9"/>
<dbReference type="HOGENOM" id="CLU_652151_0_0_1"/>